<reference evidence="1 2" key="1">
    <citation type="submission" date="2021-04" db="EMBL/GenBank/DDBJ databases">
        <authorList>
            <person name="Bliznina A."/>
        </authorList>
    </citation>
    <scope>NUCLEOTIDE SEQUENCE [LARGE SCALE GENOMIC DNA]</scope>
</reference>
<name>A0ABN7SNQ0_OIKDI</name>
<dbReference type="EMBL" id="OU015569">
    <property type="protein sequence ID" value="CAG5100097.1"/>
    <property type="molecule type" value="Genomic_DNA"/>
</dbReference>
<protein>
    <submittedName>
        <fullName evidence="1">Oidioi.mRNA.OKI2018_I69.XSR.g16841.t1.cds</fullName>
    </submittedName>
</protein>
<organism evidence="1 2">
    <name type="scientific">Oikopleura dioica</name>
    <name type="common">Tunicate</name>
    <dbReference type="NCBI Taxonomy" id="34765"/>
    <lineage>
        <taxon>Eukaryota</taxon>
        <taxon>Metazoa</taxon>
        <taxon>Chordata</taxon>
        <taxon>Tunicata</taxon>
        <taxon>Appendicularia</taxon>
        <taxon>Copelata</taxon>
        <taxon>Oikopleuridae</taxon>
        <taxon>Oikopleura</taxon>
    </lineage>
</organism>
<evidence type="ECO:0000313" key="1">
    <source>
        <dbReference type="EMBL" id="CAG5100097.1"/>
    </source>
</evidence>
<sequence>MKISSFLSSTGAFAQEATTAFPFFGTTQMDLSILWGTDQPSVANLKSSNDAFNLKQPIQPFGSLNLPSKIEQQQQATTMFFEFDAWANPTVPSFQEEIQRNPAQKVTSFDFAFGEPTTAPDINIFLKNSQELAVDNYSLGTTAMDFLLNGFYTTAAMPLFETTEANALPVFTTDQSEIMEINTTPATVAKDEVDETLDLGAFEGMYGKKGSEEEFENLESQKLDTFQNQIDALGVTVIPFGGRDDQPPRSKEET</sequence>
<proteinExistence type="predicted"/>
<accession>A0ABN7SNQ0</accession>
<keyword evidence="2" id="KW-1185">Reference proteome</keyword>
<evidence type="ECO:0000313" key="2">
    <source>
        <dbReference type="Proteomes" id="UP001158576"/>
    </source>
</evidence>
<gene>
    <name evidence="1" type="ORF">OKIOD_LOCUS8399</name>
</gene>
<dbReference type="Proteomes" id="UP001158576">
    <property type="component" value="Chromosome XSR"/>
</dbReference>